<evidence type="ECO:0000259" key="22">
    <source>
        <dbReference type="Pfam" id="PF02875"/>
    </source>
</evidence>
<evidence type="ECO:0000256" key="2">
    <source>
        <dbReference type="ARBA" id="ARBA00005898"/>
    </source>
</evidence>
<comment type="similarity">
    <text evidence="2 19">Belongs to the MurCDEF family. MurE subfamily.</text>
</comment>
<evidence type="ECO:0000256" key="1">
    <source>
        <dbReference type="ARBA" id="ARBA00004752"/>
    </source>
</evidence>
<dbReference type="InterPro" id="IPR013221">
    <property type="entry name" value="Mur_ligase_cen"/>
</dbReference>
<feature type="binding site" evidence="19">
    <location>
        <begin position="111"/>
        <end position="117"/>
    </location>
    <ligand>
        <name>ATP</name>
        <dbReference type="ChEBI" id="CHEBI:30616"/>
    </ligand>
</feature>
<dbReference type="EMBL" id="FMXA01000005">
    <property type="protein sequence ID" value="SDA42124.1"/>
    <property type="molecule type" value="Genomic_DNA"/>
</dbReference>
<dbReference type="Proteomes" id="UP000199689">
    <property type="component" value="Unassembled WGS sequence"/>
</dbReference>
<dbReference type="GO" id="GO:0071555">
    <property type="term" value="P:cell wall organization"/>
    <property type="evidence" value="ECO:0007669"/>
    <property type="project" value="UniProtKB-KW"/>
</dbReference>
<dbReference type="STRING" id="209880.SAMN02910343_00463"/>
<evidence type="ECO:0000256" key="4">
    <source>
        <dbReference type="ARBA" id="ARBA00022598"/>
    </source>
</evidence>
<dbReference type="RefSeq" id="WP_091363421.1">
    <property type="nucleotide sequence ID" value="NZ_FMXA01000005.1"/>
</dbReference>
<dbReference type="AlphaFoldDB" id="A0A1G5V8H4"/>
<dbReference type="GO" id="GO:0005737">
    <property type="term" value="C:cytoplasm"/>
    <property type="evidence" value="ECO:0007669"/>
    <property type="project" value="UniProtKB-SubCell"/>
</dbReference>
<evidence type="ECO:0000256" key="17">
    <source>
        <dbReference type="ARBA" id="ARBA00076158"/>
    </source>
</evidence>
<dbReference type="SUPFAM" id="SSF53623">
    <property type="entry name" value="MurD-like peptide ligases, catalytic domain"/>
    <property type="match status" value="1"/>
</dbReference>
<evidence type="ECO:0000256" key="5">
    <source>
        <dbReference type="ARBA" id="ARBA00022618"/>
    </source>
</evidence>
<evidence type="ECO:0000256" key="7">
    <source>
        <dbReference type="ARBA" id="ARBA00022840"/>
    </source>
</evidence>
<dbReference type="InterPro" id="IPR018109">
    <property type="entry name" value="Folylpolyglutamate_synth_CS"/>
</dbReference>
<keyword evidence="4 19" id="KW-0436">Ligase</keyword>
<evidence type="ECO:0000256" key="14">
    <source>
        <dbReference type="ARBA" id="ARBA00066633"/>
    </source>
</evidence>
<dbReference type="PROSITE" id="PS01011">
    <property type="entry name" value="FOLYLPOLYGLU_SYNT_1"/>
    <property type="match status" value="1"/>
</dbReference>
<evidence type="ECO:0000256" key="3">
    <source>
        <dbReference type="ARBA" id="ARBA00022490"/>
    </source>
</evidence>
<sequence length="501" mass="55504">MKNLEKLLKCTDINYIVGDTNKEITDITADSREVKEGSLFICLDGAHVDGHNYAASAAQKGAAAIVASREIDVPEGTTVVYVTDTRKAMEDITPFYFDYPARRMRMIAVTGTNGKTTSTHIIAHILRKEGYKVGVIGTIHWLINDEEHPIHNTTPDVITLQKILFQMAEAGVTHVSMEVSSHALSLNRVAGVEFDTAVFTNLTEDHLDYHKTMENYAAAKARLFSLVSSDEHTKPLKSGIINADDPYAHVMKEAVHGKTFCPVFTYAIDHDADLRAVNIHFSSRASVFDLKMDGVTYTVHTNLAGRFNVYNTLAAIGAALSEGVRIDHIISALAEFQACPGRFELINEGQPFGVVVDYAHTPDGLENILKTAKEITKGRILVVFGCGGDRDRKKRPIMGAIAAKYSDIAIITSDNPRSEDPNFIISEVEDGVRQEAKNHPAFHYEVIADRRQAIERAIRLAEAEDIVLIAGKGHETYQILKDKTIHFDDREEARKAIRECK</sequence>
<comment type="PTM">
    <text evidence="19">Carboxylation is probably crucial for Mg(2+) binding and, consequently, for the gamma-phosphate positioning of ATP.</text>
</comment>
<dbReference type="GO" id="GO:0008360">
    <property type="term" value="P:regulation of cell shape"/>
    <property type="evidence" value="ECO:0007669"/>
    <property type="project" value="UniProtKB-KW"/>
</dbReference>
<feature type="binding site" evidence="19">
    <location>
        <position position="152"/>
    </location>
    <ligand>
        <name>UDP-N-acetyl-alpha-D-muramoyl-L-alanyl-D-glutamate</name>
        <dbReference type="ChEBI" id="CHEBI:83900"/>
    </ligand>
</feature>
<dbReference type="InterPro" id="IPR005761">
    <property type="entry name" value="UDP-N-AcMur-Glu-dNH2Pim_ligase"/>
</dbReference>
<dbReference type="GO" id="GO:0004326">
    <property type="term" value="F:tetrahydrofolylpolyglutamate synthase activity"/>
    <property type="evidence" value="ECO:0007669"/>
    <property type="project" value="InterPro"/>
</dbReference>
<dbReference type="Gene3D" id="3.40.1190.10">
    <property type="entry name" value="Mur-like, catalytic domain"/>
    <property type="match status" value="1"/>
</dbReference>
<keyword evidence="7 19" id="KW-0067">ATP-binding</keyword>
<comment type="function">
    <text evidence="13 19">Catalyzes the addition of meso-diaminopimelic acid to the nucleotide precursor UDP-N-acetylmuramoyl-L-alanyl-D-glutamate (UMAG) in the biosynthesis of bacterial cell-wall peptidoglycan.</text>
</comment>
<keyword evidence="8 19" id="KW-0133">Cell shape</keyword>
<dbReference type="SUPFAM" id="SSF53244">
    <property type="entry name" value="MurD-like peptide ligases, peptide-binding domain"/>
    <property type="match status" value="1"/>
</dbReference>
<evidence type="ECO:0000256" key="20">
    <source>
        <dbReference type="RuleBase" id="RU004135"/>
    </source>
</evidence>
<feature type="binding site" evidence="19">
    <location>
        <position position="180"/>
    </location>
    <ligand>
        <name>UDP-N-acetyl-alpha-D-muramoyl-L-alanyl-D-glutamate</name>
        <dbReference type="ChEBI" id="CHEBI:83900"/>
    </ligand>
</feature>
<evidence type="ECO:0000256" key="10">
    <source>
        <dbReference type="ARBA" id="ARBA00023306"/>
    </source>
</evidence>
<evidence type="ECO:0000256" key="11">
    <source>
        <dbReference type="ARBA" id="ARBA00023316"/>
    </source>
</evidence>
<evidence type="ECO:0000259" key="23">
    <source>
        <dbReference type="Pfam" id="PF08245"/>
    </source>
</evidence>
<feature type="domain" description="Mur ligase central" evidence="23">
    <location>
        <begin position="109"/>
        <end position="319"/>
    </location>
</feature>
<feature type="binding site" evidence="19">
    <location>
        <position position="188"/>
    </location>
    <ligand>
        <name>UDP-N-acetyl-alpha-D-muramoyl-L-alanyl-D-glutamate</name>
        <dbReference type="ChEBI" id="CHEBI:83900"/>
    </ligand>
</feature>
<dbReference type="PANTHER" id="PTHR23135:SF4">
    <property type="entry name" value="UDP-N-ACETYLMURAMOYL-L-ALANYL-D-GLUTAMATE--2,6-DIAMINOPIMELATE LIGASE MURE HOMOLOG, CHLOROPLASTIC"/>
    <property type="match status" value="1"/>
</dbReference>
<dbReference type="GO" id="GO:0005524">
    <property type="term" value="F:ATP binding"/>
    <property type="evidence" value="ECO:0007669"/>
    <property type="project" value="UniProtKB-UniRule"/>
</dbReference>
<feature type="binding site" evidence="19">
    <location>
        <position position="31"/>
    </location>
    <ligand>
        <name>UDP-N-acetyl-alpha-D-muramoyl-L-alanyl-D-glutamate</name>
        <dbReference type="ChEBI" id="CHEBI:83900"/>
    </ligand>
</feature>
<accession>A0A1G5V8H4</accession>
<dbReference type="InterPro" id="IPR035911">
    <property type="entry name" value="MurE/MurF_N"/>
</dbReference>
<dbReference type="NCBIfam" id="NF001124">
    <property type="entry name" value="PRK00139.1-2"/>
    <property type="match status" value="1"/>
</dbReference>
<feature type="short sequence motif" description="Meso-diaminopimelate recognition motif" evidence="19">
    <location>
        <begin position="414"/>
        <end position="417"/>
    </location>
</feature>
<evidence type="ECO:0000256" key="15">
    <source>
        <dbReference type="ARBA" id="ARBA00072883"/>
    </source>
</evidence>
<dbReference type="InterPro" id="IPR036615">
    <property type="entry name" value="Mur_ligase_C_dom_sf"/>
</dbReference>
<evidence type="ECO:0000256" key="19">
    <source>
        <dbReference type="HAMAP-Rule" id="MF_00208"/>
    </source>
</evidence>
<evidence type="ECO:0000256" key="18">
    <source>
        <dbReference type="ARBA" id="ARBA00081560"/>
    </source>
</evidence>
<dbReference type="GO" id="GO:0008765">
    <property type="term" value="F:UDP-N-acetylmuramoylalanyl-D-glutamate-2,6-diaminopimelate ligase activity"/>
    <property type="evidence" value="ECO:0007669"/>
    <property type="project" value="UniProtKB-UniRule"/>
</dbReference>
<comment type="caution">
    <text evidence="19">Lacks conserved residue(s) required for the propagation of feature annotation.</text>
</comment>
<dbReference type="OrthoDB" id="9800958at2"/>
<protein>
    <recommendedName>
        <fullName evidence="15 19">UDP-N-acetylmuramoyl-L-alanyl-D-glutamate--2,6-diaminopimelate ligase</fullName>
        <ecNumber evidence="14 19">6.3.2.13</ecNumber>
    </recommendedName>
    <alternativeName>
        <fullName evidence="16 19">Meso-A2pm-adding enzyme</fullName>
    </alternativeName>
    <alternativeName>
        <fullName evidence="17 19">Meso-diaminopimelate-adding enzyme</fullName>
    </alternativeName>
    <alternativeName>
        <fullName evidence="18 19">UDP-MurNAc-L-Ala-D-Glu:meso-diaminopimelate ligase</fullName>
    </alternativeName>
    <alternativeName>
        <fullName evidence="19">UDP-MurNAc-tripeptide synthetase</fullName>
    </alternativeName>
    <alternativeName>
        <fullName evidence="19">UDP-N-acetylmuramyl-tripeptide synthetase</fullName>
    </alternativeName>
</protein>
<dbReference type="FunFam" id="3.90.190.20:FF:000006">
    <property type="entry name" value="UDP-N-acetylmuramoyl-L-alanyl-D-glutamate--2,6-diaminopimelate ligase"/>
    <property type="match status" value="1"/>
</dbReference>
<dbReference type="HAMAP" id="MF_00208">
    <property type="entry name" value="MurE"/>
    <property type="match status" value="1"/>
</dbReference>
<proteinExistence type="inferred from homology"/>
<dbReference type="InterPro" id="IPR000713">
    <property type="entry name" value="Mur_ligase_N"/>
</dbReference>
<dbReference type="NCBIfam" id="NF001126">
    <property type="entry name" value="PRK00139.1-4"/>
    <property type="match status" value="1"/>
</dbReference>
<evidence type="ECO:0000256" key="6">
    <source>
        <dbReference type="ARBA" id="ARBA00022741"/>
    </source>
</evidence>
<feature type="modified residue" description="N6-carboxylysine" evidence="19">
    <location>
        <position position="220"/>
    </location>
</feature>
<keyword evidence="19" id="KW-0460">Magnesium</keyword>
<evidence type="ECO:0000256" key="12">
    <source>
        <dbReference type="ARBA" id="ARBA00050251"/>
    </source>
</evidence>
<evidence type="ECO:0000313" key="24">
    <source>
        <dbReference type="EMBL" id="SDA42124.1"/>
    </source>
</evidence>
<feature type="binding site" evidence="19">
    <location>
        <position position="471"/>
    </location>
    <ligand>
        <name>meso-2,6-diaminopimelate</name>
        <dbReference type="ChEBI" id="CHEBI:57791"/>
    </ligand>
</feature>
<keyword evidence="10 19" id="KW-0131">Cell cycle</keyword>
<dbReference type="Gene3D" id="3.40.1390.10">
    <property type="entry name" value="MurE/MurF, N-terminal domain"/>
    <property type="match status" value="1"/>
</dbReference>
<evidence type="ECO:0000256" key="8">
    <source>
        <dbReference type="ARBA" id="ARBA00022960"/>
    </source>
</evidence>
<comment type="subcellular location">
    <subcellularLocation>
        <location evidence="19 20">Cytoplasm</location>
    </subcellularLocation>
</comment>
<feature type="binding site" evidence="19">
    <location>
        <position position="475"/>
    </location>
    <ligand>
        <name>meso-2,6-diaminopimelate</name>
        <dbReference type="ChEBI" id="CHEBI:57791"/>
    </ligand>
</feature>
<dbReference type="EC" id="6.3.2.13" evidence="14 19"/>
<keyword evidence="6 19" id="KW-0547">Nucleotide-binding</keyword>
<keyword evidence="3 19" id="KW-0963">Cytoplasm</keyword>
<dbReference type="GeneID" id="87755508"/>
<gene>
    <name evidence="19" type="primary">murE</name>
    <name evidence="24" type="ORF">SAMN02910343_00463</name>
</gene>
<feature type="binding site" evidence="19">
    <location>
        <begin position="414"/>
        <end position="417"/>
    </location>
    <ligand>
        <name>meso-2,6-diaminopimelate</name>
        <dbReference type="ChEBI" id="CHEBI:57791"/>
    </ligand>
</feature>
<evidence type="ECO:0000256" key="16">
    <source>
        <dbReference type="ARBA" id="ARBA00075482"/>
    </source>
</evidence>
<dbReference type="Gene3D" id="3.90.190.20">
    <property type="entry name" value="Mur ligase, C-terminal domain"/>
    <property type="match status" value="1"/>
</dbReference>
<keyword evidence="11 19" id="KW-0961">Cell wall biogenesis/degradation</keyword>
<feature type="binding site" evidence="19">
    <location>
        <position position="390"/>
    </location>
    <ligand>
        <name>meso-2,6-diaminopimelate</name>
        <dbReference type="ChEBI" id="CHEBI:57791"/>
    </ligand>
</feature>
<name>A0A1G5V8H4_9FIRM</name>
<comment type="pathway">
    <text evidence="1 19 20">Cell wall biogenesis; peptidoglycan biosynthesis.</text>
</comment>
<dbReference type="InterPro" id="IPR004101">
    <property type="entry name" value="Mur_ligase_C"/>
</dbReference>
<comment type="cofactor">
    <cofactor evidence="19">
        <name>Mg(2+)</name>
        <dbReference type="ChEBI" id="CHEBI:18420"/>
    </cofactor>
</comment>
<dbReference type="Pfam" id="PF01225">
    <property type="entry name" value="Mur_ligase"/>
    <property type="match status" value="1"/>
</dbReference>
<dbReference type="GO" id="GO:0009252">
    <property type="term" value="P:peptidoglycan biosynthetic process"/>
    <property type="evidence" value="ECO:0007669"/>
    <property type="project" value="UniProtKB-UniRule"/>
</dbReference>
<feature type="domain" description="Mur ligase C-terminal" evidence="22">
    <location>
        <begin position="341"/>
        <end position="473"/>
    </location>
</feature>
<keyword evidence="9 19" id="KW-0573">Peptidoglycan synthesis</keyword>
<feature type="domain" description="Mur ligase N-terminal catalytic" evidence="21">
    <location>
        <begin position="23"/>
        <end position="83"/>
    </location>
</feature>
<dbReference type="UniPathway" id="UPA00219"/>
<dbReference type="Pfam" id="PF02875">
    <property type="entry name" value="Mur_ligase_C"/>
    <property type="match status" value="1"/>
</dbReference>
<keyword evidence="5 19" id="KW-0132">Cell division</keyword>
<dbReference type="SUPFAM" id="SSF63418">
    <property type="entry name" value="MurE/MurF N-terminal domain"/>
    <property type="match status" value="1"/>
</dbReference>
<comment type="catalytic activity">
    <reaction evidence="12 19">
        <text>UDP-N-acetyl-alpha-D-muramoyl-L-alanyl-D-glutamate + meso-2,6-diaminopimelate + ATP = UDP-N-acetyl-alpha-D-muramoyl-L-alanyl-gamma-D-glutamyl-meso-2,6-diaminopimelate + ADP + phosphate + H(+)</text>
        <dbReference type="Rhea" id="RHEA:23676"/>
        <dbReference type="ChEBI" id="CHEBI:15378"/>
        <dbReference type="ChEBI" id="CHEBI:30616"/>
        <dbReference type="ChEBI" id="CHEBI:43474"/>
        <dbReference type="ChEBI" id="CHEBI:57791"/>
        <dbReference type="ChEBI" id="CHEBI:83900"/>
        <dbReference type="ChEBI" id="CHEBI:83905"/>
        <dbReference type="ChEBI" id="CHEBI:456216"/>
        <dbReference type="EC" id="6.3.2.13"/>
    </reaction>
</comment>
<evidence type="ECO:0000256" key="13">
    <source>
        <dbReference type="ARBA" id="ARBA00056782"/>
    </source>
</evidence>
<dbReference type="GO" id="GO:0051301">
    <property type="term" value="P:cell division"/>
    <property type="evidence" value="ECO:0007669"/>
    <property type="project" value="UniProtKB-KW"/>
</dbReference>
<dbReference type="Pfam" id="PF08245">
    <property type="entry name" value="Mur_ligase_M"/>
    <property type="match status" value="1"/>
</dbReference>
<evidence type="ECO:0000259" key="21">
    <source>
        <dbReference type="Pfam" id="PF01225"/>
    </source>
</evidence>
<organism evidence="24 25">
    <name type="scientific">Allisonella histaminiformans</name>
    <dbReference type="NCBI Taxonomy" id="209880"/>
    <lineage>
        <taxon>Bacteria</taxon>
        <taxon>Bacillati</taxon>
        <taxon>Bacillota</taxon>
        <taxon>Negativicutes</taxon>
        <taxon>Veillonellales</taxon>
        <taxon>Veillonellaceae</taxon>
        <taxon>Allisonella</taxon>
    </lineage>
</organism>
<feature type="binding site" evidence="19">
    <location>
        <begin position="153"/>
        <end position="154"/>
    </location>
    <ligand>
        <name>UDP-N-acetyl-alpha-D-muramoyl-L-alanyl-D-glutamate</name>
        <dbReference type="ChEBI" id="CHEBI:83900"/>
    </ligand>
</feature>
<dbReference type="PANTHER" id="PTHR23135">
    <property type="entry name" value="MUR LIGASE FAMILY MEMBER"/>
    <property type="match status" value="1"/>
</dbReference>
<keyword evidence="25" id="KW-1185">Reference proteome</keyword>
<evidence type="ECO:0000256" key="9">
    <source>
        <dbReference type="ARBA" id="ARBA00022984"/>
    </source>
</evidence>
<dbReference type="GO" id="GO:0000287">
    <property type="term" value="F:magnesium ion binding"/>
    <property type="evidence" value="ECO:0007669"/>
    <property type="project" value="UniProtKB-UniRule"/>
</dbReference>
<evidence type="ECO:0000313" key="25">
    <source>
        <dbReference type="Proteomes" id="UP000199689"/>
    </source>
</evidence>
<dbReference type="NCBIfam" id="TIGR01085">
    <property type="entry name" value="murE"/>
    <property type="match status" value="1"/>
</dbReference>
<reference evidence="24 25" key="1">
    <citation type="submission" date="2016-10" db="EMBL/GenBank/DDBJ databases">
        <authorList>
            <person name="de Groot N.N."/>
        </authorList>
    </citation>
    <scope>NUCLEOTIDE SEQUENCE [LARGE SCALE GENOMIC DNA]</scope>
    <source>
        <strain evidence="24 25">DSM 15230</strain>
    </source>
</reference>
<dbReference type="InterPro" id="IPR036565">
    <property type="entry name" value="Mur-like_cat_sf"/>
</dbReference>